<dbReference type="PANTHER" id="PTHR31086">
    <property type="entry name" value="ALUMINUM-ACTIVATED MALATE TRANSPORTER 10"/>
    <property type="match status" value="1"/>
</dbReference>
<evidence type="ECO:0000256" key="9">
    <source>
        <dbReference type="SAM" id="Phobius"/>
    </source>
</evidence>
<evidence type="ECO:0000256" key="1">
    <source>
        <dbReference type="ARBA" id="ARBA00004141"/>
    </source>
</evidence>
<protein>
    <submittedName>
        <fullName evidence="10">Uncharacterized protein</fullName>
    </submittedName>
</protein>
<comment type="similarity">
    <text evidence="2">Belongs to the aromatic acid exporter (TC 2.A.85) family.</text>
</comment>
<evidence type="ECO:0000256" key="8">
    <source>
        <dbReference type="ARBA" id="ARBA00023303"/>
    </source>
</evidence>
<evidence type="ECO:0000256" key="3">
    <source>
        <dbReference type="ARBA" id="ARBA00022448"/>
    </source>
</evidence>
<feature type="transmembrane region" description="Helical" evidence="9">
    <location>
        <begin position="151"/>
        <end position="170"/>
    </location>
</feature>
<gene>
    <name evidence="10" type="ORF">KP509_02G028600</name>
</gene>
<evidence type="ECO:0000256" key="4">
    <source>
        <dbReference type="ARBA" id="ARBA00022692"/>
    </source>
</evidence>
<comment type="subcellular location">
    <subcellularLocation>
        <location evidence="1">Membrane</location>
        <topology evidence="1">Multi-pass membrane protein</topology>
    </subcellularLocation>
</comment>
<dbReference type="GO" id="GO:0015743">
    <property type="term" value="P:malate transport"/>
    <property type="evidence" value="ECO:0007669"/>
    <property type="project" value="InterPro"/>
</dbReference>
<keyword evidence="3" id="KW-0813">Transport</keyword>
<reference evidence="10" key="1">
    <citation type="submission" date="2021-08" db="EMBL/GenBank/DDBJ databases">
        <title>WGS assembly of Ceratopteris richardii.</title>
        <authorList>
            <person name="Marchant D.B."/>
            <person name="Chen G."/>
            <person name="Jenkins J."/>
            <person name="Shu S."/>
            <person name="Leebens-Mack J."/>
            <person name="Grimwood J."/>
            <person name="Schmutz J."/>
            <person name="Soltis P."/>
            <person name="Soltis D."/>
            <person name="Chen Z.-H."/>
        </authorList>
    </citation>
    <scope>NUCLEOTIDE SEQUENCE</scope>
    <source>
        <strain evidence="10">Whitten #5841</strain>
        <tissue evidence="10">Leaf</tissue>
    </source>
</reference>
<keyword evidence="11" id="KW-1185">Reference proteome</keyword>
<evidence type="ECO:0000313" key="10">
    <source>
        <dbReference type="EMBL" id="KAH7443285.1"/>
    </source>
</evidence>
<feature type="transmembrane region" description="Helical" evidence="9">
    <location>
        <begin position="128"/>
        <end position="145"/>
    </location>
</feature>
<accession>A0A8T2VCB8</accession>
<organism evidence="10 11">
    <name type="scientific">Ceratopteris richardii</name>
    <name type="common">Triangle waterfern</name>
    <dbReference type="NCBI Taxonomy" id="49495"/>
    <lineage>
        <taxon>Eukaryota</taxon>
        <taxon>Viridiplantae</taxon>
        <taxon>Streptophyta</taxon>
        <taxon>Embryophyta</taxon>
        <taxon>Tracheophyta</taxon>
        <taxon>Polypodiopsida</taxon>
        <taxon>Polypodiidae</taxon>
        <taxon>Polypodiales</taxon>
        <taxon>Pteridineae</taxon>
        <taxon>Pteridaceae</taxon>
        <taxon>Parkerioideae</taxon>
        <taxon>Ceratopteris</taxon>
    </lineage>
</organism>
<dbReference type="Pfam" id="PF11744">
    <property type="entry name" value="ALMT"/>
    <property type="match status" value="1"/>
</dbReference>
<evidence type="ECO:0000256" key="2">
    <source>
        <dbReference type="ARBA" id="ARBA00007079"/>
    </source>
</evidence>
<feature type="transmembrane region" description="Helical" evidence="9">
    <location>
        <begin position="75"/>
        <end position="95"/>
    </location>
</feature>
<feature type="transmembrane region" description="Helical" evidence="9">
    <location>
        <begin position="212"/>
        <end position="233"/>
    </location>
</feature>
<keyword evidence="4 9" id="KW-0812">Transmembrane</keyword>
<keyword evidence="8" id="KW-0407">Ion channel</keyword>
<evidence type="ECO:0000313" key="11">
    <source>
        <dbReference type="Proteomes" id="UP000825935"/>
    </source>
</evidence>
<evidence type="ECO:0000256" key="7">
    <source>
        <dbReference type="ARBA" id="ARBA00023136"/>
    </source>
</evidence>
<dbReference type="Proteomes" id="UP000825935">
    <property type="component" value="Chromosome 2"/>
</dbReference>
<dbReference type="OMA" id="QISWSAC"/>
<dbReference type="EMBL" id="CM035407">
    <property type="protein sequence ID" value="KAH7443285.1"/>
    <property type="molecule type" value="Genomic_DNA"/>
</dbReference>
<dbReference type="OrthoDB" id="68611at2759"/>
<keyword evidence="6" id="KW-0406">Ion transport</keyword>
<name>A0A8T2VCB8_CERRI</name>
<keyword evidence="5 9" id="KW-1133">Transmembrane helix</keyword>
<evidence type="ECO:0000256" key="5">
    <source>
        <dbReference type="ARBA" id="ARBA00022989"/>
    </source>
</evidence>
<dbReference type="InterPro" id="IPR020966">
    <property type="entry name" value="ALMT"/>
</dbReference>
<dbReference type="GO" id="GO:0034220">
    <property type="term" value="P:monoatomic ion transmembrane transport"/>
    <property type="evidence" value="ECO:0007669"/>
    <property type="project" value="UniProtKB-KW"/>
</dbReference>
<feature type="transmembrane region" description="Helical" evidence="9">
    <location>
        <begin position="101"/>
        <end position="121"/>
    </location>
</feature>
<dbReference type="AlphaFoldDB" id="A0A8T2VCB8"/>
<dbReference type="GO" id="GO:0016020">
    <property type="term" value="C:membrane"/>
    <property type="evidence" value="ECO:0007669"/>
    <property type="project" value="UniProtKB-SubCell"/>
</dbReference>
<keyword evidence="7 9" id="KW-0472">Membrane</keyword>
<evidence type="ECO:0000256" key="6">
    <source>
        <dbReference type="ARBA" id="ARBA00023065"/>
    </source>
</evidence>
<comment type="caution">
    <text evidence="10">The sequence shown here is derived from an EMBL/GenBank/DDBJ whole genome shotgun (WGS) entry which is preliminary data.</text>
</comment>
<sequence>MRTEYDMDRSSTLSAPLLEQYHRRRMGCLAWPCSCVRNCIRFMGSSSEGAARSFASFFVTVWDAAWNEPAKTIHAFKMGLALTLAFLLVLLQAPYEVFGSHAIWAIMTLIVVFEFSIGATLSKGLNRGVGTLSAGILAVVIGQLAKMSGGVAHPIVVGLGVFVIGVVVTFAKLRPTLKSYEFGFRTFLLTFSLIMVAEYRQGNPVDTAIDRFLVILVGAAIGFSVNVFVLPLWSGEELHAGVSKNFAGVADSLEVCVNEYLKGTILERVPSKIFMGLAADDPVYKSYRPALVSGTKEESLASFAIWEPPHGRFKMFKYPWHNYVKVGAVLRHCTYSVVALHGCLRSAIQAPQDVRLLFEKELRDVSVEGAKVLRILGKQVQNMEKGDYTRILDDVRRAVDRLQQSLYLNSYLLIRQEMGFKEEYADNLAVKVIPELKRHGYEDHNHAGRFFRTGSSHKMGFAYSHEDLMDAERSSFKKLHSWPSRPIDDFDFAKDSVFEQRVRVLESASALSLGTFATLLMEVALRLDYVVEAVEELGRLANFKDPEPRTITINGSV</sequence>
<proteinExistence type="inferred from homology"/>